<dbReference type="SUPFAM" id="SSF54593">
    <property type="entry name" value="Glyoxalase/Bleomycin resistance protein/Dihydroxybiphenyl dioxygenase"/>
    <property type="match status" value="1"/>
</dbReference>
<reference evidence="2 3" key="1">
    <citation type="submission" date="2021-01" db="EMBL/GenBank/DDBJ databases">
        <title>Sequencing the genomes of 1000 actinobacteria strains.</title>
        <authorList>
            <person name="Klenk H.-P."/>
        </authorList>
    </citation>
    <scope>NUCLEOTIDE SEQUENCE [LARGE SCALE GENOMIC DNA]</scope>
    <source>
        <strain evidence="2 3">DSM 18239</strain>
    </source>
</reference>
<dbReference type="EMBL" id="JAFBBZ010000001">
    <property type="protein sequence ID" value="MBM7507528.1"/>
    <property type="molecule type" value="Genomic_DNA"/>
</dbReference>
<dbReference type="InterPro" id="IPR004360">
    <property type="entry name" value="Glyas_Fos-R_dOase_dom"/>
</dbReference>
<dbReference type="Pfam" id="PF00903">
    <property type="entry name" value="Glyoxalase"/>
    <property type="match status" value="1"/>
</dbReference>
<evidence type="ECO:0000313" key="2">
    <source>
        <dbReference type="EMBL" id="MBM7507528.1"/>
    </source>
</evidence>
<proteinExistence type="predicted"/>
<evidence type="ECO:0000313" key="3">
    <source>
        <dbReference type="Proteomes" id="UP000732378"/>
    </source>
</evidence>
<dbReference type="InterPro" id="IPR037523">
    <property type="entry name" value="VOC_core"/>
</dbReference>
<organism evidence="2 3">
    <name type="scientific">Nocardioides salarius</name>
    <dbReference type="NCBI Taxonomy" id="374513"/>
    <lineage>
        <taxon>Bacteria</taxon>
        <taxon>Bacillati</taxon>
        <taxon>Actinomycetota</taxon>
        <taxon>Actinomycetes</taxon>
        <taxon>Propionibacteriales</taxon>
        <taxon>Nocardioidaceae</taxon>
        <taxon>Nocardioides</taxon>
    </lineage>
</organism>
<dbReference type="PANTHER" id="PTHR39175:SF1">
    <property type="entry name" value="FAMILY PROTEIN, PUTATIVE (AFU_ORTHOLOGUE AFUA_3G15060)-RELATED"/>
    <property type="match status" value="1"/>
</dbReference>
<dbReference type="InterPro" id="IPR029068">
    <property type="entry name" value="Glyas_Bleomycin-R_OHBP_Dase"/>
</dbReference>
<comment type="caution">
    <text evidence="2">The sequence shown here is derived from an EMBL/GenBank/DDBJ whole genome shotgun (WGS) entry which is preliminary data.</text>
</comment>
<protein>
    <submittedName>
        <fullName evidence="2">Catechol 2,3-dioxygenase-like lactoylglutathione lyase family enzyme</fullName>
    </submittedName>
</protein>
<dbReference type="RefSeq" id="WP_193670141.1">
    <property type="nucleotide sequence ID" value="NZ_JACDTV010000012.1"/>
</dbReference>
<feature type="domain" description="VOC" evidence="1">
    <location>
        <begin position="2"/>
        <end position="127"/>
    </location>
</feature>
<evidence type="ECO:0000259" key="1">
    <source>
        <dbReference type="PROSITE" id="PS51819"/>
    </source>
</evidence>
<name>A0ABS2M8L3_9ACTN</name>
<accession>A0ABS2M8L3</accession>
<dbReference type="Proteomes" id="UP000732378">
    <property type="component" value="Unassembled WGS sequence"/>
</dbReference>
<gene>
    <name evidence="2" type="ORF">JOE61_001342</name>
</gene>
<dbReference type="Gene3D" id="3.10.180.10">
    <property type="entry name" value="2,3-Dihydroxybiphenyl 1,2-Dioxygenase, domain 1"/>
    <property type="match status" value="1"/>
</dbReference>
<dbReference type="PROSITE" id="PS51819">
    <property type="entry name" value="VOC"/>
    <property type="match status" value="1"/>
</dbReference>
<keyword evidence="3" id="KW-1185">Reference proteome</keyword>
<sequence length="128" mass="13775">MRLHHVQVSCPPGGEQAARRFWVEGLGMVEADKPVALRARGGAWFRSYDAAGAVGAEVHVGVEEPFAPARKAHPALVLDSVAALDALTDRLAGLGFEVDLTERHTFEGHERAHVRDAHGNRVELLAPA</sequence>
<dbReference type="PANTHER" id="PTHR39175">
    <property type="entry name" value="FAMILY PROTEIN, PUTATIVE (AFU_ORTHOLOGUE AFUA_3G15060)-RELATED"/>
    <property type="match status" value="1"/>
</dbReference>